<dbReference type="OrthoDB" id="5295945at2"/>
<name>A0A419V3S5_9BACL</name>
<reference evidence="12 13" key="1">
    <citation type="submission" date="2018-09" db="EMBL/GenBank/DDBJ databases">
        <title>Genomic Encyclopedia of Archaeal and Bacterial Type Strains, Phase II (KMG-II): from individual species to whole genera.</title>
        <authorList>
            <person name="Goeker M."/>
        </authorList>
    </citation>
    <scope>NUCLEOTIDE SEQUENCE [LARGE SCALE GENOMIC DNA]</scope>
    <source>
        <strain evidence="12 13">DSM 17008</strain>
    </source>
</reference>
<evidence type="ECO:0000259" key="11">
    <source>
        <dbReference type="Pfam" id="PF01467"/>
    </source>
</evidence>
<dbReference type="EMBL" id="RAPK01000009">
    <property type="protein sequence ID" value="RKD73056.1"/>
    <property type="molecule type" value="Genomic_DNA"/>
</dbReference>
<dbReference type="NCBIfam" id="NF000840">
    <property type="entry name" value="PRK00071.1-3"/>
    <property type="match status" value="1"/>
</dbReference>
<keyword evidence="13" id="KW-1185">Reference proteome</keyword>
<dbReference type="Proteomes" id="UP000285120">
    <property type="component" value="Unassembled WGS sequence"/>
</dbReference>
<dbReference type="GO" id="GO:0009435">
    <property type="term" value="P:NAD+ biosynthetic process"/>
    <property type="evidence" value="ECO:0007669"/>
    <property type="project" value="UniProtKB-UniRule"/>
</dbReference>
<evidence type="ECO:0000256" key="7">
    <source>
        <dbReference type="ARBA" id="ARBA00022840"/>
    </source>
</evidence>
<dbReference type="RefSeq" id="WP_120193440.1">
    <property type="nucleotide sequence ID" value="NZ_RAPK01000009.1"/>
</dbReference>
<keyword evidence="3 10" id="KW-0662">Pyridine nucleotide biosynthesis</keyword>
<comment type="catalytic activity">
    <reaction evidence="9 10">
        <text>nicotinate beta-D-ribonucleotide + ATP + H(+) = deamido-NAD(+) + diphosphate</text>
        <dbReference type="Rhea" id="RHEA:22860"/>
        <dbReference type="ChEBI" id="CHEBI:15378"/>
        <dbReference type="ChEBI" id="CHEBI:30616"/>
        <dbReference type="ChEBI" id="CHEBI:33019"/>
        <dbReference type="ChEBI" id="CHEBI:57502"/>
        <dbReference type="ChEBI" id="CHEBI:58437"/>
        <dbReference type="EC" id="2.7.7.18"/>
    </reaction>
</comment>
<keyword evidence="7 10" id="KW-0067">ATP-binding</keyword>
<gene>
    <name evidence="10" type="primary">nadD</name>
    <name evidence="12" type="ORF">ATL39_2258</name>
</gene>
<dbReference type="PANTHER" id="PTHR39321">
    <property type="entry name" value="NICOTINATE-NUCLEOTIDE ADENYLYLTRANSFERASE-RELATED"/>
    <property type="match status" value="1"/>
</dbReference>
<comment type="similarity">
    <text evidence="10">Belongs to the NadD family.</text>
</comment>
<dbReference type="SUPFAM" id="SSF52374">
    <property type="entry name" value="Nucleotidylyl transferase"/>
    <property type="match status" value="1"/>
</dbReference>
<accession>A0A419V3S5</accession>
<protein>
    <recommendedName>
        <fullName evidence="10">Probable nicotinate-nucleotide adenylyltransferase</fullName>
        <ecNumber evidence="10">2.7.7.18</ecNumber>
    </recommendedName>
    <alternativeName>
        <fullName evidence="10">Deamido-NAD(+) diphosphorylase</fullName>
    </alternativeName>
    <alternativeName>
        <fullName evidence="10">Deamido-NAD(+) pyrophosphorylase</fullName>
    </alternativeName>
    <alternativeName>
        <fullName evidence="10">Nicotinate mononucleotide adenylyltransferase</fullName>
        <shortName evidence="10">NaMN adenylyltransferase</shortName>
    </alternativeName>
</protein>
<comment type="caution">
    <text evidence="12">The sequence shown here is derived from an EMBL/GenBank/DDBJ whole genome shotgun (WGS) entry which is preliminary data.</text>
</comment>
<dbReference type="HAMAP" id="MF_00244">
    <property type="entry name" value="NaMN_adenylyltr"/>
    <property type="match status" value="1"/>
</dbReference>
<dbReference type="PANTHER" id="PTHR39321:SF3">
    <property type="entry name" value="PHOSPHOPANTETHEINE ADENYLYLTRANSFERASE"/>
    <property type="match status" value="1"/>
</dbReference>
<dbReference type="GO" id="GO:0004515">
    <property type="term" value="F:nicotinate-nucleotide adenylyltransferase activity"/>
    <property type="evidence" value="ECO:0007669"/>
    <property type="project" value="UniProtKB-UniRule"/>
</dbReference>
<dbReference type="CDD" id="cd02165">
    <property type="entry name" value="NMNAT"/>
    <property type="match status" value="1"/>
</dbReference>
<evidence type="ECO:0000256" key="10">
    <source>
        <dbReference type="HAMAP-Rule" id="MF_00244"/>
    </source>
</evidence>
<dbReference type="NCBIfam" id="TIGR00482">
    <property type="entry name" value="nicotinate (nicotinamide) nucleotide adenylyltransferase"/>
    <property type="match status" value="1"/>
</dbReference>
<keyword evidence="8 10" id="KW-0520">NAD</keyword>
<proteinExistence type="inferred from homology"/>
<evidence type="ECO:0000256" key="4">
    <source>
        <dbReference type="ARBA" id="ARBA00022679"/>
    </source>
</evidence>
<evidence type="ECO:0000313" key="13">
    <source>
        <dbReference type="Proteomes" id="UP000285120"/>
    </source>
</evidence>
<dbReference type="NCBIfam" id="NF000841">
    <property type="entry name" value="PRK00071.1-4"/>
    <property type="match status" value="1"/>
</dbReference>
<dbReference type="GO" id="GO:0005524">
    <property type="term" value="F:ATP binding"/>
    <property type="evidence" value="ECO:0007669"/>
    <property type="project" value="UniProtKB-KW"/>
</dbReference>
<keyword evidence="4 10" id="KW-0808">Transferase</keyword>
<evidence type="ECO:0000256" key="8">
    <source>
        <dbReference type="ARBA" id="ARBA00023027"/>
    </source>
</evidence>
<keyword evidence="5 10" id="KW-0548">Nucleotidyltransferase</keyword>
<evidence type="ECO:0000256" key="3">
    <source>
        <dbReference type="ARBA" id="ARBA00022642"/>
    </source>
</evidence>
<dbReference type="InterPro" id="IPR004821">
    <property type="entry name" value="Cyt_trans-like"/>
</dbReference>
<feature type="domain" description="Cytidyltransferase-like" evidence="11">
    <location>
        <begin position="7"/>
        <end position="165"/>
    </location>
</feature>
<dbReference type="InterPro" id="IPR005248">
    <property type="entry name" value="NadD/NMNAT"/>
</dbReference>
<sequence length="191" mass="22130">MSERIGIVGGTFDPPHIAHLMLAEEALHSLDLDEVWFIPVYTPPHKNMKSDSTPEQRLELIKAAVKDHPDFHVSTIEYERRGPSYSIDTIRMLKEEYTAASFYFIIGGDMKAQLHTWKDIELLKKLVTFAVADRPGYFAEKMDEDGIQYIEAPLLDISSTDIRERMRLGKSIRYYVTEEVRDFIEKQGLYE</sequence>
<evidence type="ECO:0000256" key="2">
    <source>
        <dbReference type="ARBA" id="ARBA00005019"/>
    </source>
</evidence>
<dbReference type="UniPathway" id="UPA00253">
    <property type="reaction ID" value="UER00332"/>
</dbReference>
<comment type="function">
    <text evidence="1 10">Catalyzes the reversible adenylation of nicotinate mononucleotide (NaMN) to nicotinic acid adenine dinucleotide (NaAD).</text>
</comment>
<dbReference type="AlphaFoldDB" id="A0A419V3S5"/>
<organism evidence="12 13">
    <name type="scientific">Sinobaca qinghaiensis</name>
    <dbReference type="NCBI Taxonomy" id="342944"/>
    <lineage>
        <taxon>Bacteria</taxon>
        <taxon>Bacillati</taxon>
        <taxon>Bacillota</taxon>
        <taxon>Bacilli</taxon>
        <taxon>Bacillales</taxon>
        <taxon>Sporolactobacillaceae</taxon>
        <taxon>Sinobaca</taxon>
    </lineage>
</organism>
<evidence type="ECO:0000256" key="1">
    <source>
        <dbReference type="ARBA" id="ARBA00002324"/>
    </source>
</evidence>
<evidence type="ECO:0000256" key="6">
    <source>
        <dbReference type="ARBA" id="ARBA00022741"/>
    </source>
</evidence>
<dbReference type="InterPro" id="IPR014729">
    <property type="entry name" value="Rossmann-like_a/b/a_fold"/>
</dbReference>
<dbReference type="Pfam" id="PF01467">
    <property type="entry name" value="CTP_transf_like"/>
    <property type="match status" value="1"/>
</dbReference>
<dbReference type="EC" id="2.7.7.18" evidence="10"/>
<comment type="pathway">
    <text evidence="2 10">Cofactor biosynthesis; NAD(+) biosynthesis; deamido-NAD(+) from nicotinate D-ribonucleotide: step 1/1.</text>
</comment>
<dbReference type="Gene3D" id="3.40.50.620">
    <property type="entry name" value="HUPs"/>
    <property type="match status" value="1"/>
</dbReference>
<evidence type="ECO:0000313" key="12">
    <source>
        <dbReference type="EMBL" id="RKD73056.1"/>
    </source>
</evidence>
<dbReference type="NCBIfam" id="TIGR00125">
    <property type="entry name" value="cyt_tran_rel"/>
    <property type="match status" value="1"/>
</dbReference>
<keyword evidence="6 10" id="KW-0547">Nucleotide-binding</keyword>
<evidence type="ECO:0000256" key="9">
    <source>
        <dbReference type="ARBA" id="ARBA00048721"/>
    </source>
</evidence>
<evidence type="ECO:0000256" key="5">
    <source>
        <dbReference type="ARBA" id="ARBA00022695"/>
    </source>
</evidence>